<dbReference type="PANTHER" id="PTHR24120">
    <property type="entry name" value="GH07239P"/>
    <property type="match status" value="1"/>
</dbReference>
<feature type="coiled-coil region" evidence="1">
    <location>
        <begin position="567"/>
        <end position="678"/>
    </location>
</feature>
<feature type="coiled-coil region" evidence="1">
    <location>
        <begin position="2446"/>
        <end position="2473"/>
    </location>
</feature>
<feature type="coiled-coil region" evidence="1">
    <location>
        <begin position="2107"/>
        <end position="2246"/>
    </location>
</feature>
<dbReference type="SMART" id="SM00248">
    <property type="entry name" value="ANK"/>
    <property type="match status" value="7"/>
</dbReference>
<proteinExistence type="predicted"/>
<dbReference type="KEGG" id="gla:GL50803_006082"/>
<comment type="caution">
    <text evidence="3">The sequence shown here is derived from an EMBL/GenBank/DDBJ whole genome shotgun (WGS) entry which is preliminary data.</text>
</comment>
<feature type="coiled-coil region" evidence="1">
    <location>
        <begin position="2359"/>
        <end position="2421"/>
    </location>
</feature>
<keyword evidence="1" id="KW-0175">Coiled coil</keyword>
<feature type="coiled-coil region" evidence="1">
    <location>
        <begin position="1827"/>
        <end position="2078"/>
    </location>
</feature>
<dbReference type="RefSeq" id="XP_001705441.1">
    <property type="nucleotide sequence ID" value="XM_001705389.1"/>
</dbReference>
<dbReference type="VEuPathDB" id="GiardiaDB:GL50803_6082"/>
<organism evidence="3 4">
    <name type="scientific">Giardia intestinalis (strain ATCC 50803 / WB clone C6)</name>
    <name type="common">Giardia lamblia</name>
    <dbReference type="NCBI Taxonomy" id="184922"/>
    <lineage>
        <taxon>Eukaryota</taxon>
        <taxon>Metamonada</taxon>
        <taxon>Diplomonadida</taxon>
        <taxon>Hexamitidae</taxon>
        <taxon>Giardiinae</taxon>
        <taxon>Giardia</taxon>
    </lineage>
</organism>
<dbReference type="Proteomes" id="UP000001548">
    <property type="component" value="Unassembled WGS sequence"/>
</dbReference>
<feature type="coiled-coil region" evidence="1">
    <location>
        <begin position="714"/>
        <end position="797"/>
    </location>
</feature>
<dbReference type="GeneID" id="5698321"/>
<dbReference type="SUPFAM" id="SSF90257">
    <property type="entry name" value="Myosin rod fragments"/>
    <property type="match status" value="1"/>
</dbReference>
<dbReference type="Gene3D" id="1.10.287.1490">
    <property type="match status" value="2"/>
</dbReference>
<feature type="coiled-coil region" evidence="1">
    <location>
        <begin position="2289"/>
        <end position="2323"/>
    </location>
</feature>
<name>A8BR68_GIAIC</name>
<feature type="coiled-coil region" evidence="1">
    <location>
        <begin position="465"/>
        <end position="541"/>
    </location>
</feature>
<accession>A8BR68</accession>
<dbReference type="OMA" id="IQFEQRV"/>
<dbReference type="Pfam" id="PF12796">
    <property type="entry name" value="Ank_2"/>
    <property type="match status" value="2"/>
</dbReference>
<feature type="region of interest" description="Disordered" evidence="2">
    <location>
        <begin position="387"/>
        <end position="407"/>
    </location>
</feature>
<dbReference type="SUPFAM" id="SSF48403">
    <property type="entry name" value="Ankyrin repeat"/>
    <property type="match status" value="1"/>
</dbReference>
<dbReference type="InterPro" id="IPR036770">
    <property type="entry name" value="Ankyrin_rpt-contain_sf"/>
</dbReference>
<dbReference type="Gene3D" id="1.25.40.20">
    <property type="entry name" value="Ankyrin repeat-containing domain"/>
    <property type="match status" value="2"/>
</dbReference>
<reference evidence="3 4" key="1">
    <citation type="journal article" date="2007" name="Science">
        <title>Genomic minimalism in the early diverging intestinal parasite Giardia lamblia.</title>
        <authorList>
            <person name="Morrison H.G."/>
            <person name="McArthur A.G."/>
            <person name="Gillin F.D."/>
            <person name="Aley S.B."/>
            <person name="Adam R.D."/>
            <person name="Olsen G.J."/>
            <person name="Best A.A."/>
            <person name="Cande W.Z."/>
            <person name="Chen F."/>
            <person name="Cipriano M.J."/>
            <person name="Davids B.J."/>
            <person name="Dawson S.C."/>
            <person name="Elmendorf H.G."/>
            <person name="Hehl A.B."/>
            <person name="Holder M.E."/>
            <person name="Huse S.M."/>
            <person name="Kim U.U."/>
            <person name="Lasek-Nesselquist E."/>
            <person name="Manning G."/>
            <person name="Nigam A."/>
            <person name="Nixon J.E."/>
            <person name="Palm D."/>
            <person name="Passamaneck N.E."/>
            <person name="Prabhu A."/>
            <person name="Reich C.I."/>
            <person name="Reiner D.S."/>
            <person name="Samuelson J."/>
            <person name="Svard S.G."/>
            <person name="Sogin M.L."/>
        </authorList>
    </citation>
    <scope>NUCLEOTIDE SEQUENCE [LARGE SCALE GENOMIC DNA]</scope>
    <source>
        <strain evidence="3 4">WB C6</strain>
    </source>
</reference>
<feature type="coiled-coil region" evidence="1">
    <location>
        <begin position="1232"/>
        <end position="1385"/>
    </location>
</feature>
<evidence type="ECO:0000313" key="4">
    <source>
        <dbReference type="Proteomes" id="UP000001548"/>
    </source>
</evidence>
<feature type="compositionally biased region" description="Polar residues" evidence="2">
    <location>
        <begin position="387"/>
        <end position="397"/>
    </location>
</feature>
<protein>
    <submittedName>
        <fullName evidence="3">Ankyrin repeat protein 3</fullName>
    </submittedName>
</protein>
<feature type="coiled-coil region" evidence="1">
    <location>
        <begin position="861"/>
        <end position="1203"/>
    </location>
</feature>
<evidence type="ECO:0000313" key="3">
    <source>
        <dbReference type="EMBL" id="KAE8304273.1"/>
    </source>
</evidence>
<feature type="coiled-coil region" evidence="1">
    <location>
        <begin position="1680"/>
        <end position="1791"/>
    </location>
</feature>
<gene>
    <name evidence="3" type="ORF">GL50803_006082</name>
</gene>
<dbReference type="PANTHER" id="PTHR24120:SF4">
    <property type="entry name" value="GH07239P"/>
    <property type="match status" value="1"/>
</dbReference>
<dbReference type="SMR" id="A8BR68"/>
<sequence>MAETWFAAAKKADYGTIRSLGSKYFKVHNESDDGNTALLYAISSSNMQLISYLAPHEVRETNIFGWNALMFAAYFDNHDAVKLFLNDEKGMQTREEYKGIPAGATALLIAATRGHAGCVSLLYPMEQSTSGWNDLFLAAFTHNAALVARTISLVSTRDALGRTAMMYLVMFPRHSTLVLLEECIGYLAQAQQGAIDACTKTALMYAAENNNADAVQLLLQLTTLEARKQMETKDEYTALMIAASRGYSDIVLQLLPKEAGIVTSNGVTALMLAVRYNQIEAARLLKDAEAEFQTSGPFDVFSPAATAFSIAQYYHRQELLSLLGAGSLQLTNTEENITTEDSARLVQSPKGVTASSALAFQQKSYMQSPTTEDARVATMISPIFNSNIDISRPTPTNHSKEEPQDNDQLVLTDTQTVAILSNTEALERLKETNQDLATRVFTMQRSMQLESIEQQNTIDKLDIELSLTRQRQTELESKLKLAEEKITMYKDYSQQAYKHNESLSKKYAELKESHDSLVKENAQLSDSLASLKSEKASLETVHKDLAVLFDELQRQIKADKSAADSHITKYSNEVLALQQDLSETKQALAAAQAAAHSKDQVASSVTEELSQLKPRYQDLTREISDLRAKYEEAVTHSNTIQQENNLLKDNFDKATSSLTSLKEENICMQKRLAEAEAINAELHTTVTDLNKAKISQTLECEKLSEQTAGMEDQVQGLQHSLHKATSEVESLNSRLAEQTLESQNLRASIDQLQKDLVSLANEKDILQTQLCADQERLAITRSELSAARQKALALEETLDVRSSDHKTLEANFQRVQSQVVEQTELTQKAESAKAALEIKLGLIEQQLLETQRGANTGQHDLAALRSELQIAAKKNECLETRTAELETAADNLSKEKATLVAKLQDITEERESLKEQLNAFSFQLEQLQSDKSALEHQVSDLLAVISQEQETQVSLKKQIIEAGRRSAELDEEVLRLKDKLDKAIDEASTLTSKLASSEEDNAKTEAKFANLSKERNSLFKELSTVSKELSDLKLANASLEKDAQLAQQKLKEANVSKKSLEQSSSNSSKKIASLSSAKTSLEKQLSTANAHISDLESQLTALEKRDSEAKQVLLAKEKNITEANRSVSQLKRQLKDIRADNETAQNNVIALTKELTSLQLLKDQTDATVAKLTKAVADEREKNESLSKQLNEANGQISTLQSAQDSIELARLSATDRVEALLSENKGLGELITDLKTIISRTQNMLQEMTDEKNNALERLKQADSKIATYALDQQTTKASVDQLRADLSTMEGANRQLQKDIVIQTELCEDLERKNNQLSKQISELIKCQAALEEQLQSKDAAFTEEQSARDALQRELSLADKRYQDLQEEHVELKQALANKRIDIEQMSNSKLSADAALQKAMEKCSALQAEVTLGQKSIESMAQHIRVLENEIDRLKEKNASIFGSLSQAEASSESLERELKAAKRKIAELEEHGLEVEQGQERIFKGLQTVTGEKDVIERRLKEKTQLAEEQHAELEALKKALAASNELNTDLTSNSESSVKSIQQLSRQLAESQGEIAGLKRGAELTARRLSELEALCDDQAKVISVKTSTTTELQTERDLLFKKLAACTAASTEIEDTLTTMQKEYSDQSRKLMELEADNLTLQRTVSSSEKAIEDLNVALMAANQAADESGRKILDLEGRREILERSLAHVNKRNTSLEAEKEQLAKNLIEANRCMTDAELERNTLTRENASLRAAAAELEGKLSTSATALAGKTAAVLDLENQVELLTHERSDLMALKLELEAERDSLQVRVKMHAETIVEMEKSKADTEQLLVTTNTKLVEQEMAFQTAERTLKTLKEKVRLTKQEKTAALSIQADLKSEIATLSETIKTLEDTVNSLTKQISERDRDNESLRTVANGHRSNEEKALEEVERQRNIILDYQQQVSQASLEQLALTQKIDQEKKKVVDAMASKEGLQDDLQALQKRYSELETEYDAIKKALASNNATMEKLTLQCSSLTAELSTLKLQYNSTRVELESAQMLVEATKKGSASLQGEIDKLTRDLQQANEANSQLRAEQNVLQQSLDNANASLNALVTQGETLSRATADSNKKLHDYMSELTLKNNEVDSLKRLLARKEADLEEVHTRITSKIEEISQLYSDKEQAEAQICVLLSENSDLKMSISALTSTLDSQKQLVKDLEGELISAHGELKNTSSEVGRLELELQNLRGDNKDSHNRIETLNQQMISYDKQMASIAEEKEGLLKLVSQLKLTINELTLAKQELGASLATEKMASLKLASENDDLLKRLESGRAAYEELSAEHKSLLERYHTLNSMKELANTELNALRSTANMSKADIDKFSAEYERFRAKASQDRAVIVKLQSDLEKLESKNKFLLDEKTQCTKIIKNLNKDIVDLKLQLHSLDQSKESATRKLSVLGTDKEALIKEVDSLRKQTCDQEHLIHELQKQSKETERLKEDLAHMNTTMGEFADMYAVTINKYADAMRHHDDISKFMPKYNTYMSDAGLMTDARLRHFLENNKALLDEKALVERKFKRLSEYVNYIKAELVNTDMKYLAWIQHKTAVFNRSVANARPTSRPDFMTKRIDEQARRLSTALEPTDFSASDEMNIERASIDRASLAKQLQACDIKYDATRTAQYDHYPSRPSSQNN</sequence>
<feature type="coiled-coil region" evidence="1">
    <location>
        <begin position="1421"/>
        <end position="1567"/>
    </location>
</feature>
<dbReference type="STRING" id="184922.A8BR68"/>
<evidence type="ECO:0000256" key="2">
    <source>
        <dbReference type="SAM" id="MobiDB-lite"/>
    </source>
</evidence>
<dbReference type="HOGENOM" id="CLU_227559_0_0_1"/>
<dbReference type="EMBL" id="AACB03000002">
    <property type="protein sequence ID" value="KAE8304273.1"/>
    <property type="molecule type" value="Genomic_DNA"/>
</dbReference>
<keyword evidence="4" id="KW-1185">Reference proteome</keyword>
<dbReference type="InterPro" id="IPR002110">
    <property type="entry name" value="Ankyrin_rpt"/>
</dbReference>
<dbReference type="SUPFAM" id="SSF57997">
    <property type="entry name" value="Tropomyosin"/>
    <property type="match status" value="3"/>
</dbReference>
<evidence type="ECO:0000256" key="1">
    <source>
        <dbReference type="SAM" id="Coils"/>
    </source>
</evidence>